<evidence type="ECO:0008006" key="4">
    <source>
        <dbReference type="Google" id="ProtNLM"/>
    </source>
</evidence>
<feature type="region of interest" description="Disordered" evidence="1">
    <location>
        <begin position="1"/>
        <end position="86"/>
    </location>
</feature>
<keyword evidence="3" id="KW-1185">Reference proteome</keyword>
<protein>
    <recommendedName>
        <fullName evidence="4">Calponin-homology (CH) domain-containing protein</fullName>
    </recommendedName>
</protein>
<dbReference type="PANTHER" id="PTHR38702">
    <property type="entry name" value="CALPONIN-HOMOLOGY (CH) DOMAIN-CONTAINING PROTEIN"/>
    <property type="match status" value="1"/>
</dbReference>
<dbReference type="EMBL" id="MU167222">
    <property type="protein sequence ID" value="KAG0150084.1"/>
    <property type="molecule type" value="Genomic_DNA"/>
</dbReference>
<feature type="compositionally biased region" description="Low complexity" evidence="1">
    <location>
        <begin position="26"/>
        <end position="43"/>
    </location>
</feature>
<dbReference type="OrthoDB" id="2534759at2759"/>
<feature type="compositionally biased region" description="Pro residues" evidence="1">
    <location>
        <begin position="143"/>
        <end position="152"/>
    </location>
</feature>
<organism evidence="2 3">
    <name type="scientific">Cronartium quercuum f. sp. fusiforme G11</name>
    <dbReference type="NCBI Taxonomy" id="708437"/>
    <lineage>
        <taxon>Eukaryota</taxon>
        <taxon>Fungi</taxon>
        <taxon>Dikarya</taxon>
        <taxon>Basidiomycota</taxon>
        <taxon>Pucciniomycotina</taxon>
        <taxon>Pucciniomycetes</taxon>
        <taxon>Pucciniales</taxon>
        <taxon>Coleosporiaceae</taxon>
        <taxon>Cronartium</taxon>
    </lineage>
</organism>
<evidence type="ECO:0000313" key="2">
    <source>
        <dbReference type="EMBL" id="KAG0150084.1"/>
    </source>
</evidence>
<evidence type="ECO:0000256" key="1">
    <source>
        <dbReference type="SAM" id="MobiDB-lite"/>
    </source>
</evidence>
<dbReference type="PANTHER" id="PTHR38702:SF1">
    <property type="entry name" value="CALPONIN-HOMOLOGY (CH) DOMAIN-CONTAINING PROTEIN"/>
    <property type="match status" value="1"/>
</dbReference>
<dbReference type="Proteomes" id="UP000886653">
    <property type="component" value="Unassembled WGS sequence"/>
</dbReference>
<gene>
    <name evidence="2" type="ORF">CROQUDRAFT_652764</name>
</gene>
<reference evidence="2" key="1">
    <citation type="submission" date="2013-11" db="EMBL/GenBank/DDBJ databases">
        <title>Genome sequence of the fusiform rust pathogen reveals effectors for host alternation and coevolution with pine.</title>
        <authorList>
            <consortium name="DOE Joint Genome Institute"/>
            <person name="Smith K."/>
            <person name="Pendleton A."/>
            <person name="Kubisiak T."/>
            <person name="Anderson C."/>
            <person name="Salamov A."/>
            <person name="Aerts A."/>
            <person name="Riley R."/>
            <person name="Clum A."/>
            <person name="Lindquist E."/>
            <person name="Ence D."/>
            <person name="Campbell M."/>
            <person name="Kronenberg Z."/>
            <person name="Feau N."/>
            <person name="Dhillon B."/>
            <person name="Hamelin R."/>
            <person name="Burleigh J."/>
            <person name="Smith J."/>
            <person name="Yandell M."/>
            <person name="Nelson C."/>
            <person name="Grigoriev I."/>
            <person name="Davis J."/>
        </authorList>
    </citation>
    <scope>NUCLEOTIDE SEQUENCE</scope>
    <source>
        <strain evidence="2">G11</strain>
    </source>
</reference>
<proteinExistence type="predicted"/>
<sequence>MSQAASKHPHQRMPSPNRKTNKIIFPTPTLSSSSSTLPSSSHPTQEEPANDEFLPPRNTESRMSSRSRRPYYTPQTPRQFSRSAAKRDSVMALGSIAHLQHYFVKNGLASKDMPSQRRNLVLALPGATDLQEEDEEAFNELPEPAPPPPPSKPYFPPGRAVPNLTDLESARQEVMRQLDQVCESWGLIELTARRASSGQSNRSEDPIRGPSPNLTTCKPTDEDFVVSLLALTTRAVRSVQKFISTLPDPDLFLTGAAIGGLERRISSLEVSTSARPRISNPFSSRGSIDPFALFKKRRTTRPNEIDSKEVKEEIPLSVLRRTSLDVLGCLKDIELRFRIPGSGTPFAQADSAPGESVSSPVDENGPELTLPAMSWEYRSDVTLLDVGAEALIVKRWLEAVDGVLEGVTIINGHRRRSLKPRKSYNEGLGVGFPKQRNAFKKLLNSVRPNDVPEISVQEEEQGLGEETEVEEDGELPGWAKVKTDPLKRAHACLVHHLPVDELVHLASPVGPEGSRESFLKSLSDGMLVCVAYNVALRESQRPWGFIPVESIHNLYDLERGSSGEGSRIGLTFRRMENLRVWAAALKLRFLIKPNEEHRFVPTTIARAEDGWEDMLEWMLLSWVEALRVEKVEEVEPGK</sequence>
<evidence type="ECO:0000313" key="3">
    <source>
        <dbReference type="Proteomes" id="UP000886653"/>
    </source>
</evidence>
<dbReference type="AlphaFoldDB" id="A0A9P6TFM0"/>
<comment type="caution">
    <text evidence="2">The sequence shown here is derived from an EMBL/GenBank/DDBJ whole genome shotgun (WGS) entry which is preliminary data.</text>
</comment>
<feature type="region of interest" description="Disordered" evidence="1">
    <location>
        <begin position="130"/>
        <end position="152"/>
    </location>
</feature>
<feature type="compositionally biased region" description="Polar residues" evidence="1">
    <location>
        <begin position="73"/>
        <end position="82"/>
    </location>
</feature>
<name>A0A9P6TFM0_9BASI</name>
<accession>A0A9P6TFM0</accession>
<feature type="region of interest" description="Disordered" evidence="1">
    <location>
        <begin position="194"/>
        <end position="215"/>
    </location>
</feature>